<keyword evidence="3" id="KW-1133">Transmembrane helix</keyword>
<dbReference type="CDD" id="cd01949">
    <property type="entry name" value="GGDEF"/>
    <property type="match status" value="1"/>
</dbReference>
<dbReference type="InterPro" id="IPR000160">
    <property type="entry name" value="GGDEF_dom"/>
</dbReference>
<keyword evidence="9" id="KW-1185">Reference proteome</keyword>
<comment type="catalytic activity">
    <reaction evidence="2">
        <text>2 GTP = 3',3'-c-di-GMP + 2 diphosphate</text>
        <dbReference type="Rhea" id="RHEA:24898"/>
        <dbReference type="ChEBI" id="CHEBI:33019"/>
        <dbReference type="ChEBI" id="CHEBI:37565"/>
        <dbReference type="ChEBI" id="CHEBI:58805"/>
        <dbReference type="EC" id="2.7.7.65"/>
    </reaction>
</comment>
<evidence type="ECO:0000256" key="1">
    <source>
        <dbReference type="ARBA" id="ARBA00012528"/>
    </source>
</evidence>
<evidence type="ECO:0000259" key="5">
    <source>
        <dbReference type="PROSITE" id="PS50112"/>
    </source>
</evidence>
<dbReference type="AlphaFoldDB" id="A0A1E5Q7B7"/>
<dbReference type="FunFam" id="3.30.70.270:FF:000001">
    <property type="entry name" value="Diguanylate cyclase domain protein"/>
    <property type="match status" value="1"/>
</dbReference>
<dbReference type="GO" id="GO:1902201">
    <property type="term" value="P:negative regulation of bacterial-type flagellum-dependent cell motility"/>
    <property type="evidence" value="ECO:0007669"/>
    <property type="project" value="TreeGrafter"/>
</dbReference>
<dbReference type="SUPFAM" id="SSF55073">
    <property type="entry name" value="Nucleotide cyclase"/>
    <property type="match status" value="1"/>
</dbReference>
<dbReference type="PANTHER" id="PTHR45138">
    <property type="entry name" value="REGULATORY COMPONENTS OF SENSORY TRANSDUCTION SYSTEM"/>
    <property type="match status" value="1"/>
</dbReference>
<dbReference type="InterPro" id="IPR001610">
    <property type="entry name" value="PAC"/>
</dbReference>
<dbReference type="OrthoDB" id="7431968at2"/>
<dbReference type="Gene3D" id="3.30.450.20">
    <property type="entry name" value="PAS domain"/>
    <property type="match status" value="1"/>
</dbReference>
<accession>A0A1E5Q7B7</accession>
<feature type="domain" description="PAC" evidence="6">
    <location>
        <begin position="441"/>
        <end position="493"/>
    </location>
</feature>
<dbReference type="InterPro" id="IPR035965">
    <property type="entry name" value="PAS-like_dom_sf"/>
</dbReference>
<dbReference type="CDD" id="cd00130">
    <property type="entry name" value="PAS"/>
    <property type="match status" value="1"/>
</dbReference>
<protein>
    <recommendedName>
        <fullName evidence="1">diguanylate cyclase</fullName>
        <ecNumber evidence="1">2.7.7.65</ecNumber>
    </recommendedName>
</protein>
<dbReference type="Gene3D" id="3.40.190.10">
    <property type="entry name" value="Periplasmic binding protein-like II"/>
    <property type="match status" value="2"/>
</dbReference>
<dbReference type="SUPFAM" id="SSF55785">
    <property type="entry name" value="PYP-like sensor domain (PAS domain)"/>
    <property type="match status" value="1"/>
</dbReference>
<dbReference type="Pfam" id="PF13426">
    <property type="entry name" value="PAS_9"/>
    <property type="match status" value="1"/>
</dbReference>
<gene>
    <name evidence="8" type="ORF">BEN30_10605</name>
</gene>
<feature type="domain" description="PAS" evidence="5">
    <location>
        <begin position="387"/>
        <end position="413"/>
    </location>
</feature>
<dbReference type="Pfam" id="PF09084">
    <property type="entry name" value="NMT1"/>
    <property type="match status" value="1"/>
</dbReference>
<feature type="domain" description="GGDEF" evidence="7">
    <location>
        <begin position="521"/>
        <end position="649"/>
    </location>
</feature>
<dbReference type="InterPro" id="IPR000014">
    <property type="entry name" value="PAS"/>
</dbReference>
<evidence type="ECO:0000256" key="4">
    <source>
        <dbReference type="SAM" id="SignalP"/>
    </source>
</evidence>
<reference evidence="9" key="1">
    <citation type="submission" date="2016-07" db="EMBL/GenBank/DDBJ databases">
        <authorList>
            <person name="Florea S."/>
            <person name="Webb J.S."/>
            <person name="Jaromczyk J."/>
            <person name="Schardl C.L."/>
        </authorList>
    </citation>
    <scope>NUCLEOTIDE SEQUENCE [LARGE SCALE GENOMIC DNA]</scope>
    <source>
        <strain evidence="9">MV-1</strain>
    </source>
</reference>
<dbReference type="GO" id="GO:0043709">
    <property type="term" value="P:cell adhesion involved in single-species biofilm formation"/>
    <property type="evidence" value="ECO:0007669"/>
    <property type="project" value="TreeGrafter"/>
</dbReference>
<feature type="signal peptide" evidence="4">
    <location>
        <begin position="1"/>
        <end position="25"/>
    </location>
</feature>
<comment type="caution">
    <text evidence="8">The sequence shown here is derived from an EMBL/GenBank/DDBJ whole genome shotgun (WGS) entry which is preliminary data.</text>
</comment>
<feature type="chain" id="PRO_5009184105" description="diguanylate cyclase" evidence="4">
    <location>
        <begin position="26"/>
        <end position="649"/>
    </location>
</feature>
<dbReference type="PROSITE" id="PS50887">
    <property type="entry name" value="GGDEF"/>
    <property type="match status" value="1"/>
</dbReference>
<dbReference type="Gene3D" id="3.30.70.270">
    <property type="match status" value="1"/>
</dbReference>
<keyword evidence="3" id="KW-0472">Membrane</keyword>
<dbReference type="NCBIfam" id="TIGR00254">
    <property type="entry name" value="GGDEF"/>
    <property type="match status" value="1"/>
</dbReference>
<dbReference type="InterPro" id="IPR029787">
    <property type="entry name" value="Nucleotide_cyclase"/>
</dbReference>
<dbReference type="GO" id="GO:0005886">
    <property type="term" value="C:plasma membrane"/>
    <property type="evidence" value="ECO:0007669"/>
    <property type="project" value="TreeGrafter"/>
</dbReference>
<dbReference type="SMART" id="SM00267">
    <property type="entry name" value="GGDEF"/>
    <property type="match status" value="1"/>
</dbReference>
<keyword evidence="4" id="KW-0732">Signal</keyword>
<dbReference type="Proteomes" id="UP000095347">
    <property type="component" value="Unassembled WGS sequence"/>
</dbReference>
<dbReference type="NCBIfam" id="TIGR00229">
    <property type="entry name" value="sensory_box"/>
    <property type="match status" value="1"/>
</dbReference>
<dbReference type="InterPro" id="IPR000700">
    <property type="entry name" value="PAS-assoc_C"/>
</dbReference>
<keyword evidence="3" id="KW-0812">Transmembrane</keyword>
<dbReference type="InterPro" id="IPR015168">
    <property type="entry name" value="SsuA/THI5"/>
</dbReference>
<evidence type="ECO:0000259" key="7">
    <source>
        <dbReference type="PROSITE" id="PS50887"/>
    </source>
</evidence>
<feature type="transmembrane region" description="Helical" evidence="3">
    <location>
        <begin position="327"/>
        <end position="348"/>
    </location>
</feature>
<dbReference type="Pfam" id="PF00990">
    <property type="entry name" value="GGDEF"/>
    <property type="match status" value="1"/>
</dbReference>
<name>A0A1E5Q7B7_9PROT</name>
<dbReference type="InterPro" id="IPR043128">
    <property type="entry name" value="Rev_trsase/Diguanyl_cyclase"/>
</dbReference>
<evidence type="ECO:0000313" key="8">
    <source>
        <dbReference type="EMBL" id="OEJ67007.1"/>
    </source>
</evidence>
<dbReference type="GO" id="GO:0052621">
    <property type="term" value="F:diguanylate cyclase activity"/>
    <property type="evidence" value="ECO:0007669"/>
    <property type="project" value="UniProtKB-EC"/>
</dbReference>
<dbReference type="STRING" id="28181.BEN30_10605"/>
<dbReference type="PROSITE" id="PS50112">
    <property type="entry name" value="PAS"/>
    <property type="match status" value="1"/>
</dbReference>
<dbReference type="EC" id="2.7.7.65" evidence="1"/>
<dbReference type="PROSITE" id="PS50113">
    <property type="entry name" value="PAC"/>
    <property type="match status" value="1"/>
</dbReference>
<sequence length="649" mass="72840">MDFCGRMTATPIFLTLLLATAGANAADKVSLELKWFSQFQFAGYYTALEKGYYADEGLDVQIHERDPKKFPIDLVLGGKADFGISDASLILHRMHGRPVVVLAAIFQHSPLVLLTRAEDVLLGPHELKGKKVMRQKGIDDASIAAMFDHEGMVTKDVIDVPHSFDDMALLKGQTDAQSAYITNQPFLYEQAGFPIHIINPTNYGIDFYGDMLFTSERIMRNKPNLALRFRRASIKGWKYALDNPEEVIGWLLEKYGSKKSLDHLRFEAVETARMIQPNLVEIGHLNSGRFQRIANIYRTQNMVPQNSDSEGVDYRDYLQADGRMSQWILWIGGAAAAFGILTLILLTLNRRLGTLVEERSRDLKAARDSLQSYVDIVDKHIITSSTDTQGRITYASEAFAKISKYGKGELMGRAHNIVRHTDMPKEIYRDMWKTISAGKGWHGEIKNRAKDGSAYWVDVNIEPDFLADGSISGYTAIRYDITDKKHIEELSVTDRLTGLYNRLKLDETFTQEMERSTRYDHPLSVVLLDIDHFKSVNDTFGHQTGDAVLVKITELLTENIRIIDVAGRWGGEEFLIICPETTLEHAVDLANKIRIVIGDHVFPVVGKKTASFGVASLASGESEGNLIARADEALYRAKKGDRNRVEAAS</sequence>
<organism evidence="8 9">
    <name type="scientific">Magnetovibrio blakemorei</name>
    <dbReference type="NCBI Taxonomy" id="28181"/>
    <lineage>
        <taxon>Bacteria</taxon>
        <taxon>Pseudomonadati</taxon>
        <taxon>Pseudomonadota</taxon>
        <taxon>Alphaproteobacteria</taxon>
        <taxon>Rhodospirillales</taxon>
        <taxon>Magnetovibrionaceae</taxon>
        <taxon>Magnetovibrio</taxon>
    </lineage>
</organism>
<dbReference type="SMART" id="SM00086">
    <property type="entry name" value="PAC"/>
    <property type="match status" value="1"/>
</dbReference>
<dbReference type="SUPFAM" id="SSF53850">
    <property type="entry name" value="Periplasmic binding protein-like II"/>
    <property type="match status" value="1"/>
</dbReference>
<evidence type="ECO:0000256" key="3">
    <source>
        <dbReference type="SAM" id="Phobius"/>
    </source>
</evidence>
<evidence type="ECO:0000256" key="2">
    <source>
        <dbReference type="ARBA" id="ARBA00034247"/>
    </source>
</evidence>
<proteinExistence type="predicted"/>
<dbReference type="InterPro" id="IPR050469">
    <property type="entry name" value="Diguanylate_Cyclase"/>
</dbReference>
<evidence type="ECO:0000313" key="9">
    <source>
        <dbReference type="Proteomes" id="UP000095347"/>
    </source>
</evidence>
<dbReference type="PANTHER" id="PTHR45138:SF9">
    <property type="entry name" value="DIGUANYLATE CYCLASE DGCM-RELATED"/>
    <property type="match status" value="1"/>
</dbReference>
<evidence type="ECO:0000259" key="6">
    <source>
        <dbReference type="PROSITE" id="PS50113"/>
    </source>
</evidence>
<dbReference type="EMBL" id="MCGG01000026">
    <property type="protein sequence ID" value="OEJ67007.1"/>
    <property type="molecule type" value="Genomic_DNA"/>
</dbReference>